<dbReference type="Proteomes" id="UP000297273">
    <property type="component" value="Unassembled WGS sequence"/>
</dbReference>
<reference evidence="4 5" key="2">
    <citation type="journal article" date="2019" name="PLoS Negl. Trop. Dis.">
        <title>Revisiting the worldwide diversity of Leptospira species in the environment.</title>
        <authorList>
            <person name="Vincent A.T."/>
            <person name="Schiettekatte O."/>
            <person name="Bourhy P."/>
            <person name="Veyrier F.J."/>
            <person name="Picardeau M."/>
        </authorList>
    </citation>
    <scope>NUCLEOTIDE SEQUENCE [LARGE SCALE GENOMIC DNA]</scope>
    <source>
        <strain evidence="4">201702690</strain>
        <strain evidence="2 5">SSW18</strain>
    </source>
</reference>
<dbReference type="EMBL" id="RQER01000001">
    <property type="protein sequence ID" value="TGK05645.1"/>
    <property type="molecule type" value="Genomic_DNA"/>
</dbReference>
<dbReference type="PANTHER" id="PTHR35812">
    <property type="entry name" value="LIPOPROTEIN"/>
    <property type="match status" value="1"/>
</dbReference>
<feature type="domain" description="Lcl C-terminal" evidence="1">
    <location>
        <begin position="42"/>
        <end position="188"/>
    </location>
</feature>
<comment type="caution">
    <text evidence="2">The sequence shown here is derived from an EMBL/GenBank/DDBJ whole genome shotgun (WGS) entry which is preliminary data.</text>
</comment>
<dbReference type="Pfam" id="PF07603">
    <property type="entry name" value="Lcl_C"/>
    <property type="match status" value="1"/>
</dbReference>
<accession>A0A5F1ZRR6</accession>
<dbReference type="EMBL" id="RQGC01000013">
    <property type="protein sequence ID" value="TGL38776.1"/>
    <property type="molecule type" value="Genomic_DNA"/>
</dbReference>
<sequence length="192" mass="21001">MSVIGSVGKSLFAIAILFLLFSEVFADAPSRFVQASTSDANAIQDKSTGLYWQKCIYPMKWDTSGSTSQCKVPTPAPSGNYLNSSTMTWSQATNATKKICTWYGANWRVPTIAELKSLVERSQYNPALNSIFDPGAAAGGSSGNGIPDFFWTSTVYGADVSYAWTVNFYYGYIYHTSAKVNSYYLRCVANTP</sequence>
<protein>
    <submittedName>
        <fullName evidence="2">DUF1566 domain-containing protein</fullName>
    </submittedName>
</protein>
<gene>
    <name evidence="2" type="ORF">EHO57_01940</name>
    <name evidence="3" type="ORF">EHQ53_17700</name>
</gene>
<dbReference type="AlphaFoldDB" id="A0A5F1ZRR6"/>
<dbReference type="OrthoDB" id="9793251at2"/>
<keyword evidence="4" id="KW-1185">Reference proteome</keyword>
<dbReference type="InterPro" id="IPR011460">
    <property type="entry name" value="Lcl_C"/>
</dbReference>
<organism evidence="2 5">
    <name type="scientific">Leptospira langatensis</name>
    <dbReference type="NCBI Taxonomy" id="2484983"/>
    <lineage>
        <taxon>Bacteria</taxon>
        <taxon>Pseudomonadati</taxon>
        <taxon>Spirochaetota</taxon>
        <taxon>Spirochaetia</taxon>
        <taxon>Leptospirales</taxon>
        <taxon>Leptospiraceae</taxon>
        <taxon>Leptospira</taxon>
    </lineage>
</organism>
<evidence type="ECO:0000313" key="5">
    <source>
        <dbReference type="Proteomes" id="UP000297946"/>
    </source>
</evidence>
<name>A0A5F1ZRR6_9LEPT</name>
<evidence type="ECO:0000313" key="4">
    <source>
        <dbReference type="Proteomes" id="UP000297273"/>
    </source>
</evidence>
<dbReference type="PANTHER" id="PTHR35812:SF1">
    <property type="entry name" value="LIPOPROTEIN"/>
    <property type="match status" value="1"/>
</dbReference>
<reference evidence="3" key="1">
    <citation type="submission" date="2018-10" db="EMBL/GenBank/DDBJ databases">
        <authorList>
            <person name="Vincent A.T."/>
            <person name="Schiettekatte O."/>
            <person name="Bourhy P."/>
            <person name="Veyrier F.J."/>
            <person name="Picardeau M."/>
        </authorList>
    </citation>
    <scope>NUCLEOTIDE SEQUENCE</scope>
    <source>
        <strain evidence="3">201702690</strain>
    </source>
</reference>
<proteinExistence type="predicted"/>
<evidence type="ECO:0000313" key="3">
    <source>
        <dbReference type="EMBL" id="TGL38776.1"/>
    </source>
</evidence>
<evidence type="ECO:0000259" key="1">
    <source>
        <dbReference type="Pfam" id="PF07603"/>
    </source>
</evidence>
<evidence type="ECO:0000313" key="2">
    <source>
        <dbReference type="EMBL" id="TGK05645.1"/>
    </source>
</evidence>
<dbReference type="Proteomes" id="UP000297946">
    <property type="component" value="Unassembled WGS sequence"/>
</dbReference>